<evidence type="ECO:0000313" key="3">
    <source>
        <dbReference type="Proteomes" id="UP001519343"/>
    </source>
</evidence>
<feature type="signal peptide" evidence="1">
    <location>
        <begin position="1"/>
        <end position="21"/>
    </location>
</feature>
<name>A0ABS4GUW8_9BACL</name>
<sequence length="280" mass="31292">MKKLLLCTTLLVTCLQGMASAAAVAPAEVRIELLEKAFSAATAKDAVNAWAKGLQDRNGAIQYAYLSKELRAKYYFAMEELNWVTGGSSPWVERFAVTKENKLSEQKVVYDLTFEVTDSSKLKRQEQAKVTAVLEDKKWVISDVVMDKDGVVGVRSPYLSGEFYLYEEEDFSLALPSSWKGKLKIVKDEELNRTGFLYKGSGKDDGALFGVERIALQDWNDWGQETGMHTYLGERNGIVYALVKASEIPYAGNPDGVEYQEALVMMMKVKELVNSFSVRG</sequence>
<protein>
    <submittedName>
        <fullName evidence="2">Uncharacterized protein</fullName>
    </submittedName>
</protein>
<dbReference type="RefSeq" id="WP_209812062.1">
    <property type="nucleotide sequence ID" value="NZ_JAGGKT010000016.1"/>
</dbReference>
<evidence type="ECO:0000313" key="2">
    <source>
        <dbReference type="EMBL" id="MBP1934051.1"/>
    </source>
</evidence>
<keyword evidence="1" id="KW-0732">Signal</keyword>
<reference evidence="2 3" key="1">
    <citation type="submission" date="2021-03" db="EMBL/GenBank/DDBJ databases">
        <title>Genomic Encyclopedia of Type Strains, Phase IV (KMG-IV): sequencing the most valuable type-strain genomes for metagenomic binning, comparative biology and taxonomic classification.</title>
        <authorList>
            <person name="Goeker M."/>
        </authorList>
    </citation>
    <scope>NUCLEOTIDE SEQUENCE [LARGE SCALE GENOMIC DNA]</scope>
    <source>
        <strain evidence="2 3">DSM 24738</strain>
    </source>
</reference>
<proteinExistence type="predicted"/>
<accession>A0ABS4GUW8</accession>
<feature type="chain" id="PRO_5047251390" evidence="1">
    <location>
        <begin position="22"/>
        <end position="280"/>
    </location>
</feature>
<gene>
    <name evidence="2" type="ORF">J2Z37_004068</name>
</gene>
<comment type="caution">
    <text evidence="2">The sequence shown here is derived from an EMBL/GenBank/DDBJ whole genome shotgun (WGS) entry which is preliminary data.</text>
</comment>
<keyword evidence="3" id="KW-1185">Reference proteome</keyword>
<evidence type="ECO:0000256" key="1">
    <source>
        <dbReference type="SAM" id="SignalP"/>
    </source>
</evidence>
<dbReference type="EMBL" id="JAGGKT010000016">
    <property type="protein sequence ID" value="MBP1934051.1"/>
    <property type="molecule type" value="Genomic_DNA"/>
</dbReference>
<organism evidence="2 3">
    <name type="scientific">Ammoniphilus resinae</name>
    <dbReference type="NCBI Taxonomy" id="861532"/>
    <lineage>
        <taxon>Bacteria</taxon>
        <taxon>Bacillati</taxon>
        <taxon>Bacillota</taxon>
        <taxon>Bacilli</taxon>
        <taxon>Bacillales</taxon>
        <taxon>Paenibacillaceae</taxon>
        <taxon>Aneurinibacillus group</taxon>
        <taxon>Ammoniphilus</taxon>
    </lineage>
</organism>
<dbReference type="Proteomes" id="UP001519343">
    <property type="component" value="Unassembled WGS sequence"/>
</dbReference>